<dbReference type="GeneID" id="66487459"/>
<dbReference type="SUPFAM" id="SSF55486">
    <property type="entry name" value="Metalloproteases ('zincins'), catalytic domain"/>
    <property type="match status" value="1"/>
</dbReference>
<dbReference type="AlphaFoldDB" id="A0A2U4FDA7"/>
<feature type="chain" id="PRO_5015743660" evidence="1">
    <location>
        <begin position="21"/>
        <end position="281"/>
    </location>
</feature>
<sequence>MVKKLFVFSLLLLTVLGCNNNVLKPDDFSKESIDAKYPYWQVGIESFEIASELTKYTTITVDEKKYMLICMALIRLAVNTEEFVSGIKAADAELGSSVNDSYDGQVLKVGDKYDAQKVIDTVRSLKYDFVYRKMNTAAGVGTGEMGKSRYLRHGLQPENEIPTGGWVGFSSGNWGSIDSTLFGDYSTYMESQAYANLAGLMFHEHMHNIGFHHVGQYAVPYTLQGVVTDILNKILWKDAIYGTNPSLKEKYKDQVNELIAYYLTEYKHLLNEDTVFDPSQK</sequence>
<proteinExistence type="predicted"/>
<dbReference type="STRING" id="1289135.A966_05076"/>
<dbReference type="PROSITE" id="PS51257">
    <property type="entry name" value="PROKAR_LIPOPROTEIN"/>
    <property type="match status" value="1"/>
</dbReference>
<dbReference type="RefSeq" id="WP_008723037.1">
    <property type="nucleotide sequence ID" value="NZ_JH994110.1"/>
</dbReference>
<name>A0A2U4FDA7_9SPIR</name>
<keyword evidence="1" id="KW-0732">Signal</keyword>
<evidence type="ECO:0000313" key="3">
    <source>
        <dbReference type="Proteomes" id="UP000011663"/>
    </source>
</evidence>
<reference evidence="2 3" key="1">
    <citation type="submission" date="2012-07" db="EMBL/GenBank/DDBJ databases">
        <title>Genome sequence of Brachyspira sp. 30446, isolated from a pig with mucohaemorrhagic colitis.</title>
        <authorList>
            <person name="Rubin J.E."/>
            <person name="Fernando C."/>
            <person name="Harding J.C.S."/>
            <person name="Hill J.E."/>
        </authorList>
    </citation>
    <scope>NUCLEOTIDE SEQUENCE [LARGE SCALE GENOMIC DNA]</scope>
    <source>
        <strain evidence="2 3">30446</strain>
    </source>
</reference>
<evidence type="ECO:0000313" key="2">
    <source>
        <dbReference type="EMBL" id="EKV57494.1"/>
    </source>
</evidence>
<evidence type="ECO:0000256" key="1">
    <source>
        <dbReference type="SAM" id="SignalP"/>
    </source>
</evidence>
<organism evidence="2 3">
    <name type="scientific">Brachyspira hampsonii 30446</name>
    <dbReference type="NCBI Taxonomy" id="1289135"/>
    <lineage>
        <taxon>Bacteria</taxon>
        <taxon>Pseudomonadati</taxon>
        <taxon>Spirochaetota</taxon>
        <taxon>Spirochaetia</taxon>
        <taxon>Brachyspirales</taxon>
        <taxon>Brachyspiraceae</taxon>
        <taxon>Brachyspira</taxon>
    </lineage>
</organism>
<gene>
    <name evidence="2" type="ORF">A966_05076</name>
</gene>
<dbReference type="EMBL" id="ALNZ01000021">
    <property type="protein sequence ID" value="EKV57494.1"/>
    <property type="molecule type" value="Genomic_DNA"/>
</dbReference>
<accession>A0A2U4FDA7</accession>
<feature type="signal peptide" evidence="1">
    <location>
        <begin position="1"/>
        <end position="20"/>
    </location>
</feature>
<dbReference type="OrthoDB" id="306837at2"/>
<dbReference type="Proteomes" id="UP000011663">
    <property type="component" value="Unassembled WGS sequence"/>
</dbReference>
<comment type="caution">
    <text evidence="2">The sequence shown here is derived from an EMBL/GenBank/DDBJ whole genome shotgun (WGS) entry which is preliminary data.</text>
</comment>
<protein>
    <submittedName>
        <fullName evidence="2">Uncharacterized protein</fullName>
    </submittedName>
</protein>